<dbReference type="KEGG" id="pglu:A3958_08975"/>
<dbReference type="EMBL" id="LWMH01000001">
    <property type="protein sequence ID" value="KZS46139.1"/>
    <property type="molecule type" value="Genomic_DNA"/>
</dbReference>
<sequence>MINIWFGEIQIGKVSSSSGVFSGSNEQWKFRNTSKQNQAFGSINGEGCSITDILVVLNDDDKVDSSSSSKPTQK</sequence>
<dbReference type="GeneID" id="97552458"/>
<reference evidence="1" key="1">
    <citation type="journal article" date="2016" name="Genome Announc.">
        <title>Draft genomes of two strains of Paenibacillus glucanolyticus with capability to degrade lignocellulose.</title>
        <authorList>
            <person name="Mathews S.L."/>
            <person name="Pawlak J."/>
            <person name="Grunden A.M."/>
        </authorList>
    </citation>
    <scope>NUCLEOTIDE SEQUENCE [LARGE SCALE GENOMIC DNA]</scope>
    <source>
        <strain evidence="1">SLM1</strain>
    </source>
</reference>
<protein>
    <submittedName>
        <fullName evidence="1">Uncharacterized protein</fullName>
    </submittedName>
</protein>
<organism evidence="1 2">
    <name type="scientific">Paenibacillus glucanolyticus</name>
    <dbReference type="NCBI Taxonomy" id="59843"/>
    <lineage>
        <taxon>Bacteria</taxon>
        <taxon>Bacillati</taxon>
        <taxon>Bacillota</taxon>
        <taxon>Bacilli</taxon>
        <taxon>Bacillales</taxon>
        <taxon>Paenibacillaceae</taxon>
        <taxon>Paenibacillus</taxon>
    </lineage>
</organism>
<gene>
    <name evidence="1" type="ORF">AWU65_09480</name>
</gene>
<dbReference type="AlphaFoldDB" id="A0A163IT18"/>
<dbReference type="STRING" id="59843.A3958_08975"/>
<comment type="caution">
    <text evidence="1">The sequence shown here is derived from an EMBL/GenBank/DDBJ whole genome shotgun (WGS) entry which is preliminary data.</text>
</comment>
<dbReference type="RefSeq" id="WP_006207251.1">
    <property type="nucleotide sequence ID" value="NZ_CBCSBX010000007.1"/>
</dbReference>
<evidence type="ECO:0000313" key="2">
    <source>
        <dbReference type="Proteomes" id="UP000076796"/>
    </source>
</evidence>
<dbReference type="OrthoDB" id="2666601at2"/>
<name>A0A163IT18_9BACL</name>
<dbReference type="Proteomes" id="UP000076796">
    <property type="component" value="Unassembled WGS sequence"/>
</dbReference>
<evidence type="ECO:0000313" key="1">
    <source>
        <dbReference type="EMBL" id="KZS46139.1"/>
    </source>
</evidence>
<accession>A0A163IT18</accession>
<proteinExistence type="predicted"/>
<keyword evidence="2" id="KW-1185">Reference proteome</keyword>